<organism evidence="1 2">
    <name type="scientific">Rhodococcus rhodochrous</name>
    <dbReference type="NCBI Taxonomy" id="1829"/>
    <lineage>
        <taxon>Bacteria</taxon>
        <taxon>Bacillati</taxon>
        <taxon>Actinomycetota</taxon>
        <taxon>Actinomycetes</taxon>
        <taxon>Mycobacteriales</taxon>
        <taxon>Nocardiaceae</taxon>
        <taxon>Rhodococcus</taxon>
    </lineage>
</organism>
<dbReference type="EMBL" id="CP083974">
    <property type="protein sequence ID" value="UZF46678.1"/>
    <property type="molecule type" value="Genomic_DNA"/>
</dbReference>
<dbReference type="AlphaFoldDB" id="A0AA46WYE3"/>
<reference evidence="1 2" key="1">
    <citation type="journal article" date="2021" name="Front. Microbiol.">
        <title>Bacterial Transformation of Aromatic Monomers in Softwood Black Liquor.</title>
        <authorList>
            <person name="Navas L.E."/>
            <person name="Dexter G."/>
            <person name="Liu J."/>
            <person name="Levy-Booth D."/>
            <person name="Cho M."/>
            <person name="Jang S.K."/>
            <person name="Mansfield S.D."/>
            <person name="Renneckar S."/>
            <person name="Mohn W.W."/>
            <person name="Eltis L.D."/>
        </authorList>
    </citation>
    <scope>NUCLEOTIDE SEQUENCE [LARGE SCALE GENOMIC DNA]</scope>
    <source>
        <strain evidence="1 2">GD02</strain>
    </source>
</reference>
<proteinExistence type="predicted"/>
<gene>
    <name evidence="1" type="ORF">KUM34_008435</name>
</gene>
<evidence type="ECO:0000313" key="1">
    <source>
        <dbReference type="EMBL" id="UZF46678.1"/>
    </source>
</evidence>
<protein>
    <submittedName>
        <fullName evidence="1">DUF1036 domain-containing protein</fullName>
    </submittedName>
</protein>
<dbReference type="RefSeq" id="WP_197252883.1">
    <property type="nucleotide sequence ID" value="NZ_CP083974.1"/>
</dbReference>
<dbReference type="Proteomes" id="UP001162740">
    <property type="component" value="Chromosome"/>
</dbReference>
<dbReference type="InterPro" id="IPR009380">
    <property type="entry name" value="DUF1036"/>
</dbReference>
<dbReference type="Pfam" id="PF06282">
    <property type="entry name" value="DUF1036"/>
    <property type="match status" value="1"/>
</dbReference>
<evidence type="ECO:0000313" key="2">
    <source>
        <dbReference type="Proteomes" id="UP001162740"/>
    </source>
</evidence>
<accession>A0AA46WYE3</accession>
<name>A0AA46WYE3_RHORH</name>
<sequence>MEIRFRNNYPATVSVAVMFYSPGTCGNHGNWGTRGWWNIAPGQMAHVLNTTNRFMYYYAEAGDGARWVGNFGPMYVYRNSFDSCINIGSTAAIGRVGTRQIDTGGKNTIVNLNP</sequence>